<sequence length="115" mass="12512">MRYRGDDRKEPTNAYNASLSSTIPPRRIPSLIDGIREGRIVDPLKGAAAGAPVGSSRIVDPTKDLGPQVIYPSARPTSAGGNCCRIDIPLSLLRTFHLYDSSFVVICDKYCSPFM</sequence>
<reference evidence="4" key="1">
    <citation type="submission" date="2017-02" db="UniProtKB">
        <authorList>
            <consortium name="WormBaseParasite"/>
        </authorList>
    </citation>
    <scope>IDENTIFICATION</scope>
</reference>
<organism evidence="4">
    <name type="scientific">Anisakis simplex</name>
    <name type="common">Herring worm</name>
    <dbReference type="NCBI Taxonomy" id="6269"/>
    <lineage>
        <taxon>Eukaryota</taxon>
        <taxon>Metazoa</taxon>
        <taxon>Ecdysozoa</taxon>
        <taxon>Nematoda</taxon>
        <taxon>Chromadorea</taxon>
        <taxon>Rhabditida</taxon>
        <taxon>Spirurina</taxon>
        <taxon>Ascaridomorpha</taxon>
        <taxon>Ascaridoidea</taxon>
        <taxon>Anisakidae</taxon>
        <taxon>Anisakis</taxon>
        <taxon>Anisakis simplex complex</taxon>
    </lineage>
</organism>
<name>A0A0M3JIS8_ANISI</name>
<dbReference type="WBParaSite" id="ASIM_0000754401-mRNA-1">
    <property type="protein sequence ID" value="ASIM_0000754401-mRNA-1"/>
    <property type="gene ID" value="ASIM_0000754401"/>
</dbReference>
<keyword evidence="3" id="KW-1185">Reference proteome</keyword>
<feature type="region of interest" description="Disordered" evidence="1">
    <location>
        <begin position="1"/>
        <end position="21"/>
    </location>
</feature>
<evidence type="ECO:0000313" key="2">
    <source>
        <dbReference type="EMBL" id="VDK28921.1"/>
    </source>
</evidence>
<gene>
    <name evidence="2" type="ORF">ASIM_LOCUS7311</name>
</gene>
<accession>A0A0M3JIS8</accession>
<proteinExistence type="predicted"/>
<reference evidence="2 3" key="2">
    <citation type="submission" date="2018-11" db="EMBL/GenBank/DDBJ databases">
        <authorList>
            <consortium name="Pathogen Informatics"/>
        </authorList>
    </citation>
    <scope>NUCLEOTIDE SEQUENCE [LARGE SCALE GENOMIC DNA]</scope>
</reference>
<protein>
    <submittedName>
        <fullName evidence="2 4">Uncharacterized protein</fullName>
    </submittedName>
</protein>
<evidence type="ECO:0000313" key="4">
    <source>
        <dbReference type="WBParaSite" id="ASIM_0000754401-mRNA-1"/>
    </source>
</evidence>
<dbReference type="Proteomes" id="UP000267096">
    <property type="component" value="Unassembled WGS sequence"/>
</dbReference>
<dbReference type="AlphaFoldDB" id="A0A0M3JIS8"/>
<feature type="compositionally biased region" description="Basic and acidic residues" evidence="1">
    <location>
        <begin position="1"/>
        <end position="11"/>
    </location>
</feature>
<dbReference type="EMBL" id="UYRR01017453">
    <property type="protein sequence ID" value="VDK28921.1"/>
    <property type="molecule type" value="Genomic_DNA"/>
</dbReference>
<evidence type="ECO:0000313" key="3">
    <source>
        <dbReference type="Proteomes" id="UP000267096"/>
    </source>
</evidence>
<evidence type="ECO:0000256" key="1">
    <source>
        <dbReference type="SAM" id="MobiDB-lite"/>
    </source>
</evidence>